<evidence type="ECO:0000256" key="8">
    <source>
        <dbReference type="SAM" id="Phobius"/>
    </source>
</evidence>
<comment type="subcellular location">
    <subcellularLocation>
        <location evidence="1">Endoplasmic reticulum membrane</location>
        <topology evidence="1">Multi-pass membrane protein</topology>
    </subcellularLocation>
</comment>
<feature type="transmembrane region" description="Helical" evidence="8">
    <location>
        <begin position="141"/>
        <end position="159"/>
    </location>
</feature>
<evidence type="ECO:0000256" key="4">
    <source>
        <dbReference type="ARBA" id="ARBA00022692"/>
    </source>
</evidence>
<comment type="similarity">
    <text evidence="2">Belongs to the EMC4 family.</text>
</comment>
<evidence type="ECO:0000313" key="9">
    <source>
        <dbReference type="EMBL" id="CAD8785966.1"/>
    </source>
</evidence>
<dbReference type="AlphaFoldDB" id="A0A7S0VG17"/>
<evidence type="ECO:0000256" key="2">
    <source>
        <dbReference type="ARBA" id="ARBA00007715"/>
    </source>
</evidence>
<reference evidence="9" key="1">
    <citation type="submission" date="2021-01" db="EMBL/GenBank/DDBJ databases">
        <authorList>
            <person name="Corre E."/>
            <person name="Pelletier E."/>
            <person name="Niang G."/>
            <person name="Scheremetjew M."/>
            <person name="Finn R."/>
            <person name="Kale V."/>
            <person name="Holt S."/>
            <person name="Cochrane G."/>
            <person name="Meng A."/>
            <person name="Brown T."/>
            <person name="Cohen L."/>
        </authorList>
    </citation>
    <scope>NUCLEOTIDE SEQUENCE</scope>
    <source>
        <strain evidence="9">CCMP443</strain>
    </source>
</reference>
<evidence type="ECO:0000256" key="3">
    <source>
        <dbReference type="ARBA" id="ARBA00020820"/>
    </source>
</evidence>
<keyword evidence="7 8" id="KW-0472">Membrane</keyword>
<sequence>MAAAGGGSSGFPARKWAFGMDGLPKNERMALVTVGKDIQEPTGQLEVRSEGAVEKKEVTKDKKKAHVDSRAWEIATGPGKQFMMTAFMLYMMGSGVHIMNIIFTVYQLMAPVKGVMAIGQVFQPIAEAAKDLGVDLTLHKLVFIACQGAIFLFIVYRFGSMGLLPTSASDWLSMVPIRQPVEFSSGGAVL</sequence>
<evidence type="ECO:0000256" key="7">
    <source>
        <dbReference type="ARBA" id="ARBA00023136"/>
    </source>
</evidence>
<organism evidence="9">
    <name type="scientific">Hemiselmis tepida</name>
    <dbReference type="NCBI Taxonomy" id="464990"/>
    <lineage>
        <taxon>Eukaryota</taxon>
        <taxon>Cryptophyceae</taxon>
        <taxon>Cryptomonadales</taxon>
        <taxon>Hemiselmidaceae</taxon>
        <taxon>Hemiselmis</taxon>
    </lineage>
</organism>
<dbReference type="InterPro" id="IPR009445">
    <property type="entry name" value="TMEM85/Emc4"/>
</dbReference>
<evidence type="ECO:0000256" key="1">
    <source>
        <dbReference type="ARBA" id="ARBA00004477"/>
    </source>
</evidence>
<dbReference type="EMBL" id="HBFN01007322">
    <property type="protein sequence ID" value="CAD8785966.1"/>
    <property type="molecule type" value="Transcribed_RNA"/>
</dbReference>
<evidence type="ECO:0000256" key="6">
    <source>
        <dbReference type="ARBA" id="ARBA00022989"/>
    </source>
</evidence>
<name>A0A7S0VG17_9CRYP</name>
<dbReference type="PANTHER" id="PTHR19315">
    <property type="entry name" value="ER MEMBRANE PROTEIN COMPLEX SUBUNIT 4"/>
    <property type="match status" value="1"/>
</dbReference>
<keyword evidence="4 8" id="KW-0812">Transmembrane</keyword>
<keyword evidence="5" id="KW-0256">Endoplasmic reticulum</keyword>
<evidence type="ECO:0000256" key="5">
    <source>
        <dbReference type="ARBA" id="ARBA00022824"/>
    </source>
</evidence>
<dbReference type="Pfam" id="PF06417">
    <property type="entry name" value="EMC4"/>
    <property type="match status" value="1"/>
</dbReference>
<gene>
    <name evidence="9" type="ORF">HTEP1355_LOCUS4272</name>
</gene>
<keyword evidence="6 8" id="KW-1133">Transmembrane helix</keyword>
<proteinExistence type="inferred from homology"/>
<accession>A0A7S0VG17</accession>
<dbReference type="GO" id="GO:0005789">
    <property type="term" value="C:endoplasmic reticulum membrane"/>
    <property type="evidence" value="ECO:0007669"/>
    <property type="project" value="UniProtKB-SubCell"/>
</dbReference>
<feature type="transmembrane region" description="Helical" evidence="8">
    <location>
        <begin position="87"/>
        <end position="106"/>
    </location>
</feature>
<protein>
    <recommendedName>
        <fullName evidence="3">ER membrane protein complex subunit 4</fullName>
    </recommendedName>
</protein>